<dbReference type="FunFam" id="3.90.640.10:FF:000004">
    <property type="entry name" value="Heat shock 70 kDa protein 4"/>
    <property type="match status" value="1"/>
</dbReference>
<dbReference type="Pfam" id="PF00012">
    <property type="entry name" value="HSP70"/>
    <property type="match status" value="1"/>
</dbReference>
<dbReference type="SUPFAM" id="SSF100934">
    <property type="entry name" value="Heat shock protein 70kD (HSP70), C-terminal subdomain"/>
    <property type="match status" value="1"/>
</dbReference>
<gene>
    <name evidence="7" type="ORF">HKI87_02g11520</name>
</gene>
<accession>A0AAX4P1L8</accession>
<keyword evidence="4" id="KW-0067">ATP-binding</keyword>
<dbReference type="PROSITE" id="PS01036">
    <property type="entry name" value="HSP70_3"/>
    <property type="match status" value="1"/>
</dbReference>
<dbReference type="Gene3D" id="3.90.640.10">
    <property type="entry name" value="Actin, Chain A, domain 4"/>
    <property type="match status" value="1"/>
</dbReference>
<dbReference type="PANTHER" id="PTHR45639">
    <property type="entry name" value="HSC70CB, ISOFORM G-RELATED"/>
    <property type="match status" value="1"/>
</dbReference>
<dbReference type="CDD" id="cd10230">
    <property type="entry name" value="ASKHA_NBD_HSP70_HYOU1"/>
    <property type="match status" value="1"/>
</dbReference>
<comment type="subcellular location">
    <subcellularLocation>
        <location evidence="1">Endoplasmic reticulum lumen</location>
    </subcellularLocation>
</comment>
<keyword evidence="2" id="KW-0732">Signal</keyword>
<dbReference type="EMBL" id="CP151502">
    <property type="protein sequence ID" value="WZN59626.1"/>
    <property type="molecule type" value="Genomic_DNA"/>
</dbReference>
<dbReference type="Proteomes" id="UP001472866">
    <property type="component" value="Chromosome 02"/>
</dbReference>
<evidence type="ECO:0000256" key="5">
    <source>
        <dbReference type="ARBA" id="ARBA00023186"/>
    </source>
</evidence>
<dbReference type="InterPro" id="IPR018181">
    <property type="entry name" value="Heat_shock_70_CS"/>
</dbReference>
<dbReference type="PANTHER" id="PTHR45639:SF3">
    <property type="entry name" value="HYPOXIA UP-REGULATED PROTEIN 1"/>
    <property type="match status" value="1"/>
</dbReference>
<evidence type="ECO:0000313" key="7">
    <source>
        <dbReference type="EMBL" id="WZN59626.1"/>
    </source>
</evidence>
<evidence type="ECO:0000256" key="4">
    <source>
        <dbReference type="ARBA" id="ARBA00022840"/>
    </source>
</evidence>
<feature type="compositionally biased region" description="Acidic residues" evidence="6">
    <location>
        <begin position="574"/>
        <end position="587"/>
    </location>
</feature>
<dbReference type="Gene3D" id="1.20.1270.10">
    <property type="match status" value="1"/>
</dbReference>
<dbReference type="InterPro" id="IPR029048">
    <property type="entry name" value="HSP70_C_sf"/>
</dbReference>
<organism evidence="7 8">
    <name type="scientific">Chloropicon roscoffensis</name>
    <dbReference type="NCBI Taxonomy" id="1461544"/>
    <lineage>
        <taxon>Eukaryota</taxon>
        <taxon>Viridiplantae</taxon>
        <taxon>Chlorophyta</taxon>
        <taxon>Chloropicophyceae</taxon>
        <taxon>Chloropicales</taxon>
        <taxon>Chloropicaceae</taxon>
        <taxon>Chloropicon</taxon>
    </lineage>
</organism>
<keyword evidence="3" id="KW-0547">Nucleotide-binding</keyword>
<evidence type="ECO:0000313" key="8">
    <source>
        <dbReference type="Proteomes" id="UP001472866"/>
    </source>
</evidence>
<evidence type="ECO:0000256" key="2">
    <source>
        <dbReference type="ARBA" id="ARBA00022729"/>
    </source>
</evidence>
<dbReference type="GO" id="GO:0005524">
    <property type="term" value="F:ATP binding"/>
    <property type="evidence" value="ECO:0007669"/>
    <property type="project" value="UniProtKB-KW"/>
</dbReference>
<keyword evidence="7" id="KW-0346">Stress response</keyword>
<dbReference type="GO" id="GO:0005788">
    <property type="term" value="C:endoplasmic reticulum lumen"/>
    <property type="evidence" value="ECO:0007669"/>
    <property type="project" value="UniProtKB-SubCell"/>
</dbReference>
<dbReference type="InterPro" id="IPR043129">
    <property type="entry name" value="ATPase_NBD"/>
</dbReference>
<dbReference type="AlphaFoldDB" id="A0AAX4P1L8"/>
<feature type="region of interest" description="Disordered" evidence="6">
    <location>
        <begin position="557"/>
        <end position="632"/>
    </location>
</feature>
<keyword evidence="5" id="KW-0143">Chaperone</keyword>
<dbReference type="Gene3D" id="3.30.30.30">
    <property type="match status" value="1"/>
</dbReference>
<evidence type="ECO:0000256" key="3">
    <source>
        <dbReference type="ARBA" id="ARBA00022741"/>
    </source>
</evidence>
<keyword evidence="8" id="KW-1185">Reference proteome</keyword>
<dbReference type="PRINTS" id="PR00301">
    <property type="entry name" value="HEATSHOCK70"/>
</dbReference>
<proteinExistence type="predicted"/>
<feature type="region of interest" description="Disordered" evidence="6">
    <location>
        <begin position="850"/>
        <end position="895"/>
    </location>
</feature>
<sequence length="895" mass="98808">MKGTTARVAWALALAFVVLTASVFLGANAKLLALDMGSDTTKIALVKPGRSPVTLVTNEMSKRKTPSKVAFNKGARLFGEAAAAIEQRYPQDVFSRIRDALGQTTGEIENKVYADTFRPYKVSEEKGKVLFEVEGGEKYSSEELTGMLLEYFAGLGSDFAESKDMLKNIAIVIPSYFGLKERIALVNAGKIAGVNILGFINTASAAALHYAKDKDFADKSEDIVFFNMGAAYTEAALVRFSSVKDPKTIGQTITKVEVVEQAFNAEVGSESFDLALTNHFADKYKADKSVDLRKSNKSMSKLKSACKKTKEVLSANTATPVNVESIYEDDDLREKITREEFEGLIDGEIQKAVQPLRDLLEKTGVEVDALAAVELIGGGSRVPAVQRQLSEVLGGRKLDRHLDGDEAAVMGAALFAANYSKSFVLKKMQLCEKFPYKLEAELVKEGEGAVKLPDLLEFNSLPGSLPIKVSNPNNEDFRLNVGYAGGEPLPPGTKDHYLASYEVSGKAEIDTAKYNVSEDTTAYLTLDVLGNLAMEAPIATGDYWESFNKTIRVVKEEADVEEEAEGEADKTDTDAGEGAEADTDVEPTGDAAAADAESGEGGSEPAGSSPEEEKEAEEEEEEEDKMPEMVEKVVTRRKRRKEVFTLKSKWLNPDDFVPGKKYIKHGAERLRNLTKADHNRRLTEEAQNKLESFILHTMSNCNDEDVEQVSTEGERDNIRSECEKAEDWLYEGGANAGLEEYVAKYDELEALWSAVALRLHEKQERPDALVRVRGKLSDYKKTLREWEEKKPWIPFEKLVNATAKCDEMVEWLDAKVKAQDKLKDHEDPVLTTKEMDAKLKLITKDVKKLQKIPKPKSAKDAEAKIEADASDKKADDKKGGEKDKDKDKGTSHEEL</sequence>
<protein>
    <submittedName>
        <fullName evidence="7">Heat shock protein Hsp70</fullName>
    </submittedName>
</protein>
<feature type="compositionally biased region" description="Acidic residues" evidence="6">
    <location>
        <begin position="610"/>
        <end position="625"/>
    </location>
</feature>
<dbReference type="GO" id="GO:0140662">
    <property type="term" value="F:ATP-dependent protein folding chaperone"/>
    <property type="evidence" value="ECO:0007669"/>
    <property type="project" value="InterPro"/>
</dbReference>
<evidence type="ECO:0000256" key="1">
    <source>
        <dbReference type="ARBA" id="ARBA00004319"/>
    </source>
</evidence>
<evidence type="ECO:0000256" key="6">
    <source>
        <dbReference type="SAM" id="MobiDB-lite"/>
    </source>
</evidence>
<dbReference type="GO" id="GO:0030968">
    <property type="term" value="P:endoplasmic reticulum unfolded protein response"/>
    <property type="evidence" value="ECO:0007669"/>
    <property type="project" value="TreeGrafter"/>
</dbReference>
<name>A0AAX4P1L8_9CHLO</name>
<dbReference type="InterPro" id="IPR013126">
    <property type="entry name" value="Hsp_70_fam"/>
</dbReference>
<dbReference type="GO" id="GO:0034663">
    <property type="term" value="C:endoplasmic reticulum chaperone complex"/>
    <property type="evidence" value="ECO:0007669"/>
    <property type="project" value="TreeGrafter"/>
</dbReference>
<dbReference type="Gene3D" id="3.30.420.40">
    <property type="match status" value="2"/>
</dbReference>
<dbReference type="SUPFAM" id="SSF53067">
    <property type="entry name" value="Actin-like ATPase domain"/>
    <property type="match status" value="2"/>
</dbReference>
<feature type="compositionally biased region" description="Basic and acidic residues" evidence="6">
    <location>
        <begin position="857"/>
        <end position="895"/>
    </location>
</feature>
<reference evidence="7 8" key="1">
    <citation type="submission" date="2024-03" db="EMBL/GenBank/DDBJ databases">
        <title>Complete genome sequence of the green alga Chloropicon roscoffensis RCC1871.</title>
        <authorList>
            <person name="Lemieux C."/>
            <person name="Pombert J.-F."/>
            <person name="Otis C."/>
            <person name="Turmel M."/>
        </authorList>
    </citation>
    <scope>NUCLEOTIDE SEQUENCE [LARGE SCALE GENOMIC DNA]</scope>
    <source>
        <strain evidence="7 8">RCC1871</strain>
    </source>
</reference>